<reference evidence="8 9" key="1">
    <citation type="submission" date="2020-04" db="EMBL/GenBank/DDBJ databases">
        <title>Metagenomic profiling of ammonia- and methane-oxidizing microorganisms in a Dutch drinking water treatment plant.</title>
        <authorList>
            <person name="Poghosyan L."/>
            <person name="Leucker S."/>
        </authorList>
    </citation>
    <scope>NUCLEOTIDE SEQUENCE [LARGE SCALE GENOMIC DNA]</scope>
    <source>
        <strain evidence="8">S-RSF-IL-03</strain>
    </source>
</reference>
<evidence type="ECO:0000313" key="8">
    <source>
        <dbReference type="EMBL" id="NOT33418.1"/>
    </source>
</evidence>
<accession>A0A849SCJ0</accession>
<keyword evidence="3" id="KW-0479">Metal-binding</keyword>
<dbReference type="PANTHER" id="PTHR22726:SF1">
    <property type="entry name" value="METALLOENDOPEPTIDASE OMA1, MITOCHONDRIAL"/>
    <property type="match status" value="1"/>
</dbReference>
<dbReference type="PANTHER" id="PTHR22726">
    <property type="entry name" value="METALLOENDOPEPTIDASE OMA1"/>
    <property type="match status" value="1"/>
</dbReference>
<dbReference type="GO" id="GO:0051603">
    <property type="term" value="P:proteolysis involved in protein catabolic process"/>
    <property type="evidence" value="ECO:0007669"/>
    <property type="project" value="TreeGrafter"/>
</dbReference>
<dbReference type="EMBL" id="JABFRW010000049">
    <property type="protein sequence ID" value="NOT33418.1"/>
    <property type="molecule type" value="Genomic_DNA"/>
</dbReference>
<sequence length="499" mass="53019">MKSRLQIQSSGRRGAGRRLAASLGTLFALTLWLVWGCSVNPVTGKNELSLMSAAQEVEVGKEGHQAVVSEYGVYPDAALSRYVDSLGHALARVSHLPNLDWHFTVLDDPIVNAFALPGGYIYVTRGILAHLNSEAQLAGVVGHEIGHVTARHGAKRATQQQLTGLGLGVAGLLSSTVREYSQAAQTALGLLMLKYGRDDENQADELGVNYSTGAGWDSREMPGTYELLARIGARSGSTLPGFLSTHPDPGDRQVRTTNLSRAATAGKTGLIVRERDYVRRLNGMVYGSDPRNGYFEGAMFYHPEMDLQMSFPSGWQTQNSAQAVLAVKPDQKAGLQLTLANTNGLAPAEFVAELQRQGKLAATNGSGASIGGFPAWSGVATVPKADGSTARIVLAFVRRAEKTVLQLSGSSAVPGDADETALLQSIRSLRAISDASKRNPAIPRLSVIGAPRSGSFQEVLNAIPNQTLGADETAILNNRQLDQPVQSGESIKVVRSGAR</sequence>
<keyword evidence="5" id="KW-0862">Zinc</keyword>
<evidence type="ECO:0000256" key="2">
    <source>
        <dbReference type="ARBA" id="ARBA00022670"/>
    </source>
</evidence>
<dbReference type="Pfam" id="PF01435">
    <property type="entry name" value="Peptidase_M48"/>
    <property type="match status" value="1"/>
</dbReference>
<dbReference type="GO" id="GO:0004222">
    <property type="term" value="F:metalloendopeptidase activity"/>
    <property type="evidence" value="ECO:0007669"/>
    <property type="project" value="InterPro"/>
</dbReference>
<evidence type="ECO:0000256" key="4">
    <source>
        <dbReference type="ARBA" id="ARBA00022801"/>
    </source>
</evidence>
<comment type="caution">
    <text evidence="8">The sequence shown here is derived from an EMBL/GenBank/DDBJ whole genome shotgun (WGS) entry which is preliminary data.</text>
</comment>
<protein>
    <submittedName>
        <fullName evidence="8">M48 family metalloprotease</fullName>
    </submittedName>
</protein>
<evidence type="ECO:0000256" key="3">
    <source>
        <dbReference type="ARBA" id="ARBA00022723"/>
    </source>
</evidence>
<dbReference type="InterPro" id="IPR001915">
    <property type="entry name" value="Peptidase_M48"/>
</dbReference>
<dbReference type="Gene3D" id="3.30.2010.10">
    <property type="entry name" value="Metalloproteases ('zincins'), catalytic domain"/>
    <property type="match status" value="1"/>
</dbReference>
<evidence type="ECO:0000256" key="6">
    <source>
        <dbReference type="ARBA" id="ARBA00023049"/>
    </source>
</evidence>
<evidence type="ECO:0000256" key="1">
    <source>
        <dbReference type="ARBA" id="ARBA00001947"/>
    </source>
</evidence>
<evidence type="ECO:0000259" key="7">
    <source>
        <dbReference type="Pfam" id="PF01435"/>
    </source>
</evidence>
<evidence type="ECO:0000256" key="5">
    <source>
        <dbReference type="ARBA" id="ARBA00022833"/>
    </source>
</evidence>
<proteinExistence type="predicted"/>
<dbReference type="InterPro" id="IPR051156">
    <property type="entry name" value="Mito/Outer_Membr_Metalloprot"/>
</dbReference>
<comment type="cofactor">
    <cofactor evidence="1">
        <name>Zn(2+)</name>
        <dbReference type="ChEBI" id="CHEBI:29105"/>
    </cofactor>
</comment>
<keyword evidence="2 8" id="KW-0645">Protease</keyword>
<organism evidence="8 9">
    <name type="scientific">Eiseniibacteriota bacterium</name>
    <dbReference type="NCBI Taxonomy" id="2212470"/>
    <lineage>
        <taxon>Bacteria</taxon>
        <taxon>Candidatus Eiseniibacteriota</taxon>
    </lineage>
</organism>
<evidence type="ECO:0000313" key="9">
    <source>
        <dbReference type="Proteomes" id="UP000580839"/>
    </source>
</evidence>
<gene>
    <name evidence="8" type="ORF">HOP12_04520</name>
</gene>
<dbReference type="CDD" id="cd07333">
    <property type="entry name" value="M48C_bepA_like"/>
    <property type="match status" value="1"/>
</dbReference>
<dbReference type="AlphaFoldDB" id="A0A849SCJ0"/>
<feature type="domain" description="Peptidase M48" evidence="7">
    <location>
        <begin position="80"/>
        <end position="252"/>
    </location>
</feature>
<dbReference type="Proteomes" id="UP000580839">
    <property type="component" value="Unassembled WGS sequence"/>
</dbReference>
<keyword evidence="4" id="KW-0378">Hydrolase</keyword>
<name>A0A849SCJ0_UNCEI</name>
<dbReference type="GO" id="GO:0016020">
    <property type="term" value="C:membrane"/>
    <property type="evidence" value="ECO:0007669"/>
    <property type="project" value="TreeGrafter"/>
</dbReference>
<keyword evidence="6 8" id="KW-0482">Metalloprotease</keyword>
<dbReference type="GO" id="GO:0046872">
    <property type="term" value="F:metal ion binding"/>
    <property type="evidence" value="ECO:0007669"/>
    <property type="project" value="UniProtKB-KW"/>
</dbReference>